<protein>
    <submittedName>
        <fullName evidence="9">Dual specificity serine/threonine tyrosine kinase</fullName>
    </submittedName>
</protein>
<organism evidence="8 9">
    <name type="scientific">Schistosoma mansoni</name>
    <name type="common">Blood fluke</name>
    <dbReference type="NCBI Taxonomy" id="6183"/>
    <lineage>
        <taxon>Eukaryota</taxon>
        <taxon>Metazoa</taxon>
        <taxon>Spiralia</taxon>
        <taxon>Lophotrochozoa</taxon>
        <taxon>Platyhelminthes</taxon>
        <taxon>Trematoda</taxon>
        <taxon>Digenea</taxon>
        <taxon>Strigeidida</taxon>
        <taxon>Schistosomatoidea</taxon>
        <taxon>Schistosomatidae</taxon>
        <taxon>Schistosoma</taxon>
    </lineage>
</organism>
<dbReference type="Gene3D" id="1.10.510.10">
    <property type="entry name" value="Transferase(Phosphotransferase) domain 1"/>
    <property type="match status" value="1"/>
</dbReference>
<accession>A0A3Q0KSY3</accession>
<dbReference type="SUPFAM" id="SSF56112">
    <property type="entry name" value="Protein kinase-like (PK-like)"/>
    <property type="match status" value="1"/>
</dbReference>
<dbReference type="PANTHER" id="PTHR22974:SF21">
    <property type="entry name" value="DUAL SPECIFICITY PROTEIN KINASE TTK"/>
    <property type="match status" value="1"/>
</dbReference>
<dbReference type="ExpressionAtlas" id="A0A3Q0KSY3">
    <property type="expression patterns" value="baseline"/>
</dbReference>
<dbReference type="PROSITE" id="PS00107">
    <property type="entry name" value="PROTEIN_KINASE_ATP"/>
    <property type="match status" value="1"/>
</dbReference>
<evidence type="ECO:0000256" key="3">
    <source>
        <dbReference type="ARBA" id="ARBA00022741"/>
    </source>
</evidence>
<dbReference type="InterPro" id="IPR011009">
    <property type="entry name" value="Kinase-like_dom_sf"/>
</dbReference>
<dbReference type="GO" id="GO:0007059">
    <property type="term" value="P:chromosome segregation"/>
    <property type="evidence" value="ECO:0007669"/>
    <property type="project" value="TreeGrafter"/>
</dbReference>
<evidence type="ECO:0000259" key="7">
    <source>
        <dbReference type="PROSITE" id="PS50011"/>
    </source>
</evidence>
<dbReference type="InterPro" id="IPR011990">
    <property type="entry name" value="TPR-like_helical_dom_sf"/>
</dbReference>
<name>A0A3Q0KSY3_SCHMA</name>
<dbReference type="GO" id="GO:0004674">
    <property type="term" value="F:protein serine/threonine kinase activity"/>
    <property type="evidence" value="ECO:0007669"/>
    <property type="project" value="UniProtKB-KW"/>
</dbReference>
<dbReference type="WBParaSite" id="Smp_171610.1">
    <property type="protein sequence ID" value="Smp_171610.1"/>
    <property type="gene ID" value="Smp_171610"/>
</dbReference>
<feature type="domain" description="Protein kinase" evidence="7">
    <location>
        <begin position="323"/>
        <end position="615"/>
    </location>
</feature>
<dbReference type="SMART" id="SM00220">
    <property type="entry name" value="S_TKc"/>
    <property type="match status" value="1"/>
</dbReference>
<keyword evidence="2" id="KW-0808">Transferase</keyword>
<dbReference type="GO" id="GO:0034501">
    <property type="term" value="P:protein localization to kinetochore"/>
    <property type="evidence" value="ECO:0007669"/>
    <property type="project" value="TreeGrafter"/>
</dbReference>
<dbReference type="STRING" id="6183.A0A3Q0KSY3"/>
<dbReference type="Pfam" id="PF00069">
    <property type="entry name" value="Pkinase"/>
    <property type="match status" value="1"/>
</dbReference>
<evidence type="ECO:0000313" key="8">
    <source>
        <dbReference type="Proteomes" id="UP000008854"/>
    </source>
</evidence>
<dbReference type="InterPro" id="IPR017441">
    <property type="entry name" value="Protein_kinase_ATP_BS"/>
</dbReference>
<dbReference type="PANTHER" id="PTHR22974">
    <property type="entry name" value="MIXED LINEAGE PROTEIN KINASE"/>
    <property type="match status" value="1"/>
</dbReference>
<dbReference type="InterPro" id="IPR000719">
    <property type="entry name" value="Prot_kinase_dom"/>
</dbReference>
<evidence type="ECO:0000313" key="9">
    <source>
        <dbReference type="WBParaSite" id="Smp_171610.1"/>
    </source>
</evidence>
<reference evidence="8" key="1">
    <citation type="journal article" date="2012" name="PLoS Negl. Trop. Dis.">
        <title>A systematically improved high quality genome and transcriptome of the human blood fluke Schistosoma mansoni.</title>
        <authorList>
            <person name="Protasio A.V."/>
            <person name="Tsai I.J."/>
            <person name="Babbage A."/>
            <person name="Nichol S."/>
            <person name="Hunt M."/>
            <person name="Aslett M.A."/>
            <person name="De Silva N."/>
            <person name="Velarde G.S."/>
            <person name="Anderson T.J."/>
            <person name="Clark R.C."/>
            <person name="Davidson C."/>
            <person name="Dillon G.P."/>
            <person name="Holroyd N.E."/>
            <person name="LoVerde P.T."/>
            <person name="Lloyd C."/>
            <person name="McQuillan J."/>
            <person name="Oliveira G."/>
            <person name="Otto T.D."/>
            <person name="Parker-Manuel S.J."/>
            <person name="Quail M.A."/>
            <person name="Wilson R.A."/>
            <person name="Zerlotini A."/>
            <person name="Dunne D.W."/>
            <person name="Berriman M."/>
        </authorList>
    </citation>
    <scope>NUCLEOTIDE SEQUENCE [LARGE SCALE GENOMIC DNA]</scope>
    <source>
        <strain evidence="8">Puerto Rican</strain>
    </source>
</reference>
<dbReference type="GO" id="GO:0005524">
    <property type="term" value="F:ATP binding"/>
    <property type="evidence" value="ECO:0007669"/>
    <property type="project" value="UniProtKB-UniRule"/>
</dbReference>
<dbReference type="PROSITE" id="PS00108">
    <property type="entry name" value="PROTEIN_KINASE_ST"/>
    <property type="match status" value="1"/>
</dbReference>
<dbReference type="FunFam" id="3.30.200.20:FF:000131">
    <property type="entry name" value="Dual specificity protein kinase TTK"/>
    <property type="match status" value="1"/>
</dbReference>
<dbReference type="Gene3D" id="3.30.200.20">
    <property type="entry name" value="Phosphorylase Kinase, domain 1"/>
    <property type="match status" value="1"/>
</dbReference>
<proteinExistence type="predicted"/>
<keyword evidence="1" id="KW-0723">Serine/threonine-protein kinase</keyword>
<dbReference type="PROSITE" id="PS50011">
    <property type="entry name" value="PROTEIN_KINASE_DOM"/>
    <property type="match status" value="1"/>
</dbReference>
<evidence type="ECO:0000256" key="2">
    <source>
        <dbReference type="ARBA" id="ARBA00022679"/>
    </source>
</evidence>
<keyword evidence="5 6" id="KW-0067">ATP-binding</keyword>
<sequence length="624" mass="69826">MMLLPSVSRDLQIAIVKAYPKNIKSCDDWLSFLNHMERKVRSLDRGSTTTNILLNLYESAIDSLDVNWSDEMYLTIFIRRAVLASYENSDCGPVLLSLCSINGRRNPQLIAAVAYYYFKQGDKNRAKGLLNSTKKCVDTCGVELLCRAESMLDTDDDFKSLLGPFYYKPDFDFQDINCSQASSSGVSSVLDSTCPNDHTEERYQSVTDINFEPNGNSPNIPSNCNPVESIQIIGPVRDLSNSSRSFKSSGLPEELSVTSVTSNPNMKSLQQPELSTIVGSIKLNGSCEKVFSLDSDKKLISVSVQTELVNESDQFITVNGKKYRVINELGRGGSSVVYWAMDSDLNPWAVKKVDLKNLTQETVTSYINEIEMLKSLINSDRIIRLHDYHCTSENLILVMEKGDCDLKSVILSFWSGGARKPSRSPSGMLTSGIVFYWDQMLRCVKALHDRRIVHLDLKPQNFVLVYGQLKLIDLGISRLLPDDSTTVNHWLKLGTLSFMSPEQLEEAAAATPSSSSGLNQSFFLGPEVDQENRFKVGRKSDIWSLGVILYMMVYGQLPFNQDKLHSRLSAIINPSVKISLPAIKNKSIYKALERSLVRNHLERASVDELLSYEYVSSTSAADSW</sequence>
<dbReference type="GO" id="GO:0004712">
    <property type="term" value="F:protein serine/threonine/tyrosine kinase activity"/>
    <property type="evidence" value="ECO:0007669"/>
    <property type="project" value="TreeGrafter"/>
</dbReference>
<dbReference type="Proteomes" id="UP000008854">
    <property type="component" value="Unassembled WGS sequence"/>
</dbReference>
<keyword evidence="3 6" id="KW-0547">Nucleotide-binding</keyword>
<dbReference type="InParanoid" id="A0A3Q0KSY3"/>
<dbReference type="GO" id="GO:0033316">
    <property type="term" value="P:meiotic spindle assembly checkpoint signaling"/>
    <property type="evidence" value="ECO:0007669"/>
    <property type="project" value="TreeGrafter"/>
</dbReference>
<keyword evidence="4" id="KW-0418">Kinase</keyword>
<dbReference type="AlphaFoldDB" id="A0A3Q0KSY3"/>
<evidence type="ECO:0000256" key="1">
    <source>
        <dbReference type="ARBA" id="ARBA00022527"/>
    </source>
</evidence>
<feature type="binding site" evidence="6">
    <location>
        <position position="352"/>
    </location>
    <ligand>
        <name>ATP</name>
        <dbReference type="ChEBI" id="CHEBI:30616"/>
    </ligand>
</feature>
<evidence type="ECO:0000256" key="4">
    <source>
        <dbReference type="ARBA" id="ARBA00022777"/>
    </source>
</evidence>
<reference evidence="9" key="2">
    <citation type="submission" date="2018-12" db="UniProtKB">
        <authorList>
            <consortium name="WormBaseParasite"/>
        </authorList>
    </citation>
    <scope>IDENTIFICATION</scope>
    <source>
        <strain evidence="9">Puerto Rican</strain>
    </source>
</reference>
<dbReference type="Gene3D" id="1.25.40.10">
    <property type="entry name" value="Tetratricopeptide repeat domain"/>
    <property type="match status" value="1"/>
</dbReference>
<dbReference type="GO" id="GO:0007094">
    <property type="term" value="P:mitotic spindle assembly checkpoint signaling"/>
    <property type="evidence" value="ECO:0007669"/>
    <property type="project" value="TreeGrafter"/>
</dbReference>
<dbReference type="GO" id="GO:0005634">
    <property type="term" value="C:nucleus"/>
    <property type="evidence" value="ECO:0007669"/>
    <property type="project" value="TreeGrafter"/>
</dbReference>
<keyword evidence="8" id="KW-1185">Reference proteome</keyword>
<evidence type="ECO:0000256" key="6">
    <source>
        <dbReference type="PROSITE-ProRule" id="PRU10141"/>
    </source>
</evidence>
<evidence type="ECO:0000256" key="5">
    <source>
        <dbReference type="ARBA" id="ARBA00022840"/>
    </source>
</evidence>
<dbReference type="InterPro" id="IPR008271">
    <property type="entry name" value="Ser/Thr_kinase_AS"/>
</dbReference>
<dbReference type="GO" id="GO:0000776">
    <property type="term" value="C:kinetochore"/>
    <property type="evidence" value="ECO:0007669"/>
    <property type="project" value="TreeGrafter"/>
</dbReference>